<accession>A0A0F6CKV7</accession>
<evidence type="ECO:0000256" key="3">
    <source>
        <dbReference type="ARBA" id="ARBA00023163"/>
    </source>
</evidence>
<name>A0A0F6CKV7_MYCGL</name>
<dbReference type="KEGG" id="mgz:GCW_02645"/>
<evidence type="ECO:0000256" key="1">
    <source>
        <dbReference type="ARBA" id="ARBA00023015"/>
    </source>
</evidence>
<keyword evidence="3" id="KW-0804">Transcription</keyword>
<dbReference type="Gene3D" id="1.10.10.10">
    <property type="entry name" value="Winged helix-like DNA-binding domain superfamily/Winged helix DNA-binding domain"/>
    <property type="match status" value="1"/>
</dbReference>
<dbReference type="InterPro" id="IPR036390">
    <property type="entry name" value="WH_DNA-bd_sf"/>
</dbReference>
<dbReference type="InterPro" id="IPR000524">
    <property type="entry name" value="Tscrpt_reg_HTH_GntR"/>
</dbReference>
<gene>
    <name evidence="5" type="ORF">GCW_02645</name>
</gene>
<evidence type="ECO:0000259" key="4">
    <source>
        <dbReference type="PROSITE" id="PS50949"/>
    </source>
</evidence>
<dbReference type="GO" id="GO:0003677">
    <property type="term" value="F:DNA binding"/>
    <property type="evidence" value="ECO:0007669"/>
    <property type="project" value="UniProtKB-KW"/>
</dbReference>
<evidence type="ECO:0000256" key="2">
    <source>
        <dbReference type="ARBA" id="ARBA00023125"/>
    </source>
</evidence>
<evidence type="ECO:0000313" key="5">
    <source>
        <dbReference type="EMBL" id="AHB99729.1"/>
    </source>
</evidence>
<keyword evidence="1" id="KW-0805">Transcription regulation</keyword>
<dbReference type="SMR" id="A0A0F6CKV7"/>
<dbReference type="HOGENOM" id="CLU_1081049_0_0_14"/>
<dbReference type="eggNOG" id="COG2186">
    <property type="taxonomic scope" value="Bacteria"/>
</dbReference>
<dbReference type="SUPFAM" id="SSF46785">
    <property type="entry name" value="Winged helix' DNA-binding domain"/>
    <property type="match status" value="1"/>
</dbReference>
<dbReference type="RefSeq" id="WP_011884622.1">
    <property type="nucleotide sequence ID" value="NC_023030.2"/>
</dbReference>
<protein>
    <submittedName>
        <fullName evidence="5">GntR family HTH transcriptional regulator</fullName>
    </submittedName>
</protein>
<sequence>MYNTVLLYIYLKIQSKQWLPNKRIPSERQLSIKFGLSRNLIRKVFSVLCNYNVLDNNTKPGYFVHKDYKTGFFINFLDFDKVISFDHTELYRTPFSQYDINMFKELSNKDDFLSSAFPKVNQVVYYDQNKEVAFVNQVLLNRKLLVYHNTNAMSFQDFVMFAENGQPIVRHKQISMVCTDMGPVKEFIKPNKLNNNYLVTYSVYFNIENEILAISKIFHLLPDSKINSLDVKLEFHDYQSRIESKIKNDTLVKRGRK</sequence>
<keyword evidence="2" id="KW-0238">DNA-binding</keyword>
<reference evidence="5 6" key="1">
    <citation type="journal article" date="2011" name="PLoS ONE">
        <title>Core proteome of the minimal cell: comparative proteomics of three mollicute species.</title>
        <authorList>
            <person name="Fisunov G.Y."/>
            <person name="Alexeev D.G."/>
            <person name="Bazaleev N.A."/>
            <person name="Ladygina V.G."/>
            <person name="Galyamina M.A."/>
            <person name="Kondratov I.G."/>
            <person name="Zhukova N.A."/>
            <person name="Serebryakova M.V."/>
            <person name="Demina I.A."/>
            <person name="Govorun V.M."/>
        </authorList>
    </citation>
    <scope>NUCLEOTIDE SEQUENCE [LARGE SCALE GENOMIC DNA]</scope>
    <source>
        <strain evidence="5 6">S6</strain>
    </source>
</reference>
<feature type="domain" description="HTH gntR-type" evidence="4">
    <location>
        <begin position="1"/>
        <end position="67"/>
    </location>
</feature>
<dbReference type="Proteomes" id="UP000018735">
    <property type="component" value="Chromosome"/>
</dbReference>
<dbReference type="AlphaFoldDB" id="A0A0F6CKV7"/>
<evidence type="ECO:0000313" key="6">
    <source>
        <dbReference type="Proteomes" id="UP000018735"/>
    </source>
</evidence>
<dbReference type="PROSITE" id="PS50949">
    <property type="entry name" value="HTH_GNTR"/>
    <property type="match status" value="1"/>
</dbReference>
<dbReference type="InterPro" id="IPR036388">
    <property type="entry name" value="WH-like_DNA-bd_sf"/>
</dbReference>
<organism evidence="5 6">
    <name type="scientific">Mycoplasmoides gallisepticum S6</name>
    <dbReference type="NCBI Taxonomy" id="1006581"/>
    <lineage>
        <taxon>Bacteria</taxon>
        <taxon>Bacillati</taxon>
        <taxon>Mycoplasmatota</taxon>
        <taxon>Mycoplasmoidales</taxon>
        <taxon>Mycoplasmoidaceae</taxon>
        <taxon>Mycoplasmoides</taxon>
    </lineage>
</organism>
<dbReference type="EMBL" id="CP006916">
    <property type="protein sequence ID" value="AHB99729.1"/>
    <property type="molecule type" value="Genomic_DNA"/>
</dbReference>
<dbReference type="GO" id="GO:0003700">
    <property type="term" value="F:DNA-binding transcription factor activity"/>
    <property type="evidence" value="ECO:0007669"/>
    <property type="project" value="InterPro"/>
</dbReference>
<proteinExistence type="predicted"/>